<dbReference type="InterPro" id="IPR050266">
    <property type="entry name" value="AB_hydrolase_sf"/>
</dbReference>
<feature type="domain" description="AB hydrolase-1" evidence="1">
    <location>
        <begin position="24"/>
        <end position="128"/>
    </location>
</feature>
<dbReference type="KEGG" id="pht:BLM14_24725"/>
<dbReference type="PANTHER" id="PTHR43798">
    <property type="entry name" value="MONOACYLGLYCEROL LIPASE"/>
    <property type="match status" value="1"/>
</dbReference>
<dbReference type="SUPFAM" id="SSF53474">
    <property type="entry name" value="alpha/beta-Hydrolases"/>
    <property type="match status" value="1"/>
</dbReference>
<dbReference type="PRINTS" id="PR00111">
    <property type="entry name" value="ABHYDROLASE"/>
</dbReference>
<dbReference type="Gene3D" id="3.40.50.1820">
    <property type="entry name" value="alpha/beta hydrolase"/>
    <property type="match status" value="1"/>
</dbReference>
<evidence type="ECO:0000259" key="1">
    <source>
        <dbReference type="Pfam" id="PF00561"/>
    </source>
</evidence>
<name>A0A2N9VPW3_9HYPH</name>
<evidence type="ECO:0000313" key="3">
    <source>
        <dbReference type="Proteomes" id="UP000232163"/>
    </source>
</evidence>
<evidence type="ECO:0000313" key="2">
    <source>
        <dbReference type="EMBL" id="PIO41531.1"/>
    </source>
</evidence>
<dbReference type="RefSeq" id="WP_100002777.1">
    <property type="nucleotide sequence ID" value="NZ_CP017942.1"/>
</dbReference>
<dbReference type="AlphaFoldDB" id="A0A2N9VPW3"/>
<sequence length="267" mass="28783">MLATLQRSRTRNGAAYLETGAGEPLLLIHGVGMRLEAWGPQIAAFSNTHRVIAINMPGHGGSERIASDAKLDGFVAWLAAVIDDLGLDSVNVAGHSMGALIAGGIAATQPHRVRRVALLNGVYRRSPDARAAVLARAAEISDGQIDHDGPLLRWFGEDSQNTEAYRLTRSWLSDVDPQGYATAYSAFAEGDALYADWWPSVLCPALFLTGADDPNSTPAMAMAMADAAPHGYFRLIENERHMVNLTAPVAVNAIMREWLAREAPERL</sequence>
<dbReference type="InterPro" id="IPR029058">
    <property type="entry name" value="AB_hydrolase_fold"/>
</dbReference>
<dbReference type="Proteomes" id="UP000232163">
    <property type="component" value="Unassembled WGS sequence"/>
</dbReference>
<accession>A0A2N9VPW3</accession>
<organism evidence="2 3">
    <name type="scientific">Phyllobacterium zundukense</name>
    <dbReference type="NCBI Taxonomy" id="1867719"/>
    <lineage>
        <taxon>Bacteria</taxon>
        <taxon>Pseudomonadati</taxon>
        <taxon>Pseudomonadota</taxon>
        <taxon>Alphaproteobacteria</taxon>
        <taxon>Hyphomicrobiales</taxon>
        <taxon>Phyllobacteriaceae</taxon>
        <taxon>Phyllobacterium</taxon>
    </lineage>
</organism>
<reference evidence="3" key="1">
    <citation type="journal article" date="2017" name="Int J Environ Stud">
        <title>Does the Miocene-Pliocene relict legume Oxytropis triphylla form nitrogen-fixing nodules with a combination of bacterial strains?</title>
        <authorList>
            <person name="Safronova V."/>
            <person name="Belimov A."/>
            <person name="Sazanova A."/>
            <person name="Kuznetsova I."/>
            <person name="Popova J."/>
            <person name="Andronov E."/>
            <person name="Verkhozina A."/>
            <person name="Tikhonovich I."/>
        </authorList>
    </citation>
    <scope>NUCLEOTIDE SEQUENCE [LARGE SCALE GENOMIC DNA]</scope>
    <source>
        <strain evidence="3">Tri-38</strain>
    </source>
</reference>
<dbReference type="OrthoDB" id="9804723at2"/>
<dbReference type="InterPro" id="IPR000073">
    <property type="entry name" value="AB_hydrolase_1"/>
</dbReference>
<comment type="caution">
    <text evidence="2">The sequence shown here is derived from an EMBL/GenBank/DDBJ whole genome shotgun (WGS) entry which is preliminary data.</text>
</comment>
<dbReference type="Pfam" id="PF00561">
    <property type="entry name" value="Abhydrolase_1"/>
    <property type="match status" value="1"/>
</dbReference>
<gene>
    <name evidence="2" type="ORF">B5P45_27820</name>
</gene>
<dbReference type="GO" id="GO:0016787">
    <property type="term" value="F:hydrolase activity"/>
    <property type="evidence" value="ECO:0007669"/>
    <property type="project" value="UniProtKB-KW"/>
</dbReference>
<proteinExistence type="predicted"/>
<keyword evidence="3" id="KW-1185">Reference proteome</keyword>
<keyword evidence="2" id="KW-0378">Hydrolase</keyword>
<protein>
    <submittedName>
        <fullName evidence="2">Alpha/beta hydrolase</fullName>
    </submittedName>
</protein>
<dbReference type="EMBL" id="MZMT01000059">
    <property type="protein sequence ID" value="PIO41531.1"/>
    <property type="molecule type" value="Genomic_DNA"/>
</dbReference>